<name>A0A6J5LCA0_9CAUD</name>
<organism evidence="1">
    <name type="scientific">uncultured Caudovirales phage</name>
    <dbReference type="NCBI Taxonomy" id="2100421"/>
    <lineage>
        <taxon>Viruses</taxon>
        <taxon>Duplodnaviria</taxon>
        <taxon>Heunggongvirae</taxon>
        <taxon>Uroviricota</taxon>
        <taxon>Caudoviricetes</taxon>
        <taxon>Peduoviridae</taxon>
        <taxon>Maltschvirus</taxon>
        <taxon>Maltschvirus maltsch</taxon>
    </lineage>
</organism>
<dbReference type="EMBL" id="LR796233">
    <property type="protein sequence ID" value="CAB4129329.1"/>
    <property type="molecule type" value="Genomic_DNA"/>
</dbReference>
<proteinExistence type="predicted"/>
<protein>
    <submittedName>
        <fullName evidence="1">Bordetella uptake protein</fullName>
    </submittedName>
</protein>
<dbReference type="InterPro" id="IPR005064">
    <property type="entry name" value="BUG"/>
</dbReference>
<evidence type="ECO:0000313" key="1">
    <source>
        <dbReference type="EMBL" id="CAB4129329.1"/>
    </source>
</evidence>
<accession>A0A6J5LCA0</accession>
<sequence>MFKKLLAILFFIPVVALAWEPTKPITVLIGNQPGSGNEVGFRAISTIVMRDNPKANFIIELKPGADSVIAMNMLYEAKPDGYTIAIPSYMSTFVTNDIWQKNQKKFRYDSFTNVVGMGKSPLCIVANPTSKINTVPELIDYVQHTTKPVTVAVGGGAHRMTFEYFMYKAHGNKDLVKTSYFPGPLQAVTATASDAGFEFGIMPVAIARPLIDAGKVKLIGVTGERKVAHYPKVDPIVVNGSHIDVFAAWALILPPGTPSDIVAWYIRNFVPALESAEIKKYYDDNLIFLDKRELSPAGLAHGIEKLRATWIPLSQRVDLTKE</sequence>
<reference evidence="1" key="1">
    <citation type="submission" date="2020-04" db="EMBL/GenBank/DDBJ databases">
        <authorList>
            <person name="Chiriac C."/>
            <person name="Salcher M."/>
            <person name="Ghai R."/>
            <person name="Kavagutti S V."/>
        </authorList>
    </citation>
    <scope>NUCLEOTIDE SEQUENCE</scope>
</reference>
<dbReference type="PANTHER" id="PTHR42928:SF5">
    <property type="entry name" value="BLR1237 PROTEIN"/>
    <property type="match status" value="1"/>
</dbReference>
<dbReference type="Pfam" id="PF03401">
    <property type="entry name" value="TctC"/>
    <property type="match status" value="1"/>
</dbReference>
<dbReference type="Gene3D" id="3.40.190.10">
    <property type="entry name" value="Periplasmic binding protein-like II"/>
    <property type="match status" value="1"/>
</dbReference>
<dbReference type="PANTHER" id="PTHR42928">
    <property type="entry name" value="TRICARBOXYLATE-BINDING PROTEIN"/>
    <property type="match status" value="1"/>
</dbReference>
<dbReference type="Gene3D" id="3.40.190.150">
    <property type="entry name" value="Bordetella uptake gene, domain 1"/>
    <property type="match status" value="1"/>
</dbReference>
<gene>
    <name evidence="1" type="ORF">UFOVP112_427</name>
</gene>
<dbReference type="InterPro" id="IPR042100">
    <property type="entry name" value="Bug_dom1"/>
</dbReference>
<dbReference type="SUPFAM" id="SSF53850">
    <property type="entry name" value="Periplasmic binding protein-like II"/>
    <property type="match status" value="1"/>
</dbReference>